<reference evidence="14 15" key="1">
    <citation type="submission" date="2019-09" db="EMBL/GenBank/DDBJ databases">
        <title>Sulfurimonas gotlandica sp. nov., a chemoautotrophic and psychrotolerant epsilonproteobacterium isolated from a pelagic redoxcline, and an emended description of the genus Sulfurimonas.</title>
        <authorList>
            <person name="Wang S."/>
            <person name="Jiang L."/>
            <person name="Shao S."/>
        </authorList>
    </citation>
    <scope>NUCLEOTIDE SEQUENCE [LARGE SCALE GENOMIC DNA]</scope>
    <source>
        <strain evidence="14 15">GYSZ_1</strain>
    </source>
</reference>
<name>A0A5P8NZ37_9BACT</name>
<evidence type="ECO:0000256" key="7">
    <source>
        <dbReference type="ARBA" id="ARBA00022985"/>
    </source>
</evidence>
<dbReference type="GO" id="GO:0009244">
    <property type="term" value="P:lipopolysaccharide core region biosynthetic process"/>
    <property type="evidence" value="ECO:0007669"/>
    <property type="project" value="InterPro"/>
</dbReference>
<dbReference type="SUPFAM" id="SSF53756">
    <property type="entry name" value="UDP-Glycosyltransferase/glycogen phosphorylase"/>
    <property type="match status" value="1"/>
</dbReference>
<dbReference type="GO" id="GO:0005829">
    <property type="term" value="C:cytosol"/>
    <property type="evidence" value="ECO:0007669"/>
    <property type="project" value="TreeGrafter"/>
</dbReference>
<dbReference type="InterPro" id="IPR011908">
    <property type="entry name" value="LipoPS_heptosylTferase-I"/>
</dbReference>
<keyword evidence="8" id="KW-0472">Membrane</keyword>
<comment type="pathway">
    <text evidence="2">Bacterial outer membrane biogenesis; LPS core biosynthesis.</text>
</comment>
<keyword evidence="5" id="KW-0328">Glycosyltransferase</keyword>
<evidence type="ECO:0000256" key="13">
    <source>
        <dbReference type="ARBA" id="ARBA00049201"/>
    </source>
</evidence>
<dbReference type="InterPro" id="IPR002201">
    <property type="entry name" value="Glyco_trans_9"/>
</dbReference>
<dbReference type="GO" id="GO:0008713">
    <property type="term" value="F:ADP-heptose-lipopolysaccharide heptosyltransferase activity"/>
    <property type="evidence" value="ECO:0007669"/>
    <property type="project" value="TreeGrafter"/>
</dbReference>
<dbReference type="PANTHER" id="PTHR30160">
    <property type="entry name" value="TETRAACYLDISACCHARIDE 4'-KINASE-RELATED"/>
    <property type="match status" value="1"/>
</dbReference>
<dbReference type="Pfam" id="PF01075">
    <property type="entry name" value="Glyco_transf_9"/>
    <property type="match status" value="1"/>
</dbReference>
<comment type="similarity">
    <text evidence="9">Belongs to the glycosyltransferase 9 family.</text>
</comment>
<evidence type="ECO:0000256" key="4">
    <source>
        <dbReference type="ARBA" id="ARBA00022519"/>
    </source>
</evidence>
<keyword evidence="7" id="KW-0448">Lipopolysaccharide biosynthesis</keyword>
<dbReference type="PANTHER" id="PTHR30160:SF19">
    <property type="entry name" value="LIPOPOLYSACCHARIDE HEPTOSYLTRANSFERASE 1"/>
    <property type="match status" value="1"/>
</dbReference>
<dbReference type="NCBIfam" id="TIGR02193">
    <property type="entry name" value="heptsyl_trn_I"/>
    <property type="match status" value="1"/>
</dbReference>
<keyword evidence="3" id="KW-1003">Cell membrane</keyword>
<evidence type="ECO:0000256" key="2">
    <source>
        <dbReference type="ARBA" id="ARBA00004713"/>
    </source>
</evidence>
<keyword evidence="6 14" id="KW-0808">Transferase</keyword>
<keyword evidence="4" id="KW-0997">Cell inner membrane</keyword>
<comment type="subcellular location">
    <subcellularLocation>
        <location evidence="1">Cell inner membrane</location>
        <topology evidence="1">Peripheral membrane protein</topology>
        <orientation evidence="1">Cytoplasmic side</orientation>
    </subcellularLocation>
</comment>
<dbReference type="EMBL" id="CP043617">
    <property type="protein sequence ID" value="QFR48670.1"/>
    <property type="molecule type" value="Genomic_DNA"/>
</dbReference>
<evidence type="ECO:0000256" key="1">
    <source>
        <dbReference type="ARBA" id="ARBA00004515"/>
    </source>
</evidence>
<comment type="catalytic activity">
    <reaction evidence="13">
        <text>an alpha-Kdo-(2-&gt;4)-alpha-Kdo-(2-&gt;6)-lipid A + ADP-L-glycero-beta-D-manno-heptose = an L-alpha-D-Hep-(1-&gt;5)-[alpha-Kdo-(2-&gt;4)]-alpha-Kdo-(2-&gt;6)-lipid A + ADP + H(+)</text>
        <dbReference type="Rhea" id="RHEA:74067"/>
        <dbReference type="ChEBI" id="CHEBI:15378"/>
        <dbReference type="ChEBI" id="CHEBI:61506"/>
        <dbReference type="ChEBI" id="CHEBI:176431"/>
        <dbReference type="ChEBI" id="CHEBI:193068"/>
        <dbReference type="ChEBI" id="CHEBI:456216"/>
        <dbReference type="EC" id="2.4.99.23"/>
    </reaction>
</comment>
<dbReference type="Proteomes" id="UP000326944">
    <property type="component" value="Chromosome"/>
</dbReference>
<gene>
    <name evidence="14" type="primary">waaC</name>
    <name evidence="14" type="ORF">FJR48_02595</name>
</gene>
<dbReference type="KEGG" id="sulg:FJR48_02595"/>
<sequence length="334" mass="38543">MEFFLKIAIVRLSAMGDIVHSAIVLQFIKNIYPKSEIDWIVEKSMSAILKDNNDIHKIIEVELKKFKKTKKISDLTEQIKIIKSLPKYDYIIDMQGLLKSALITKFMKGDVYGFDKDSVREGIASFFYKHKINMPYDANTIDRNVQVVSKSLNLGITSKDIFEKKPFLFYRNENKIIYDYLSKEKKNIIFVIGSTWPSRNYPKEKFVEIANELKENILVIWGSEEEKKDGEYIEQHSDFATLVPRTDLNTLKALIAQCDLLIGNDTGPTHMAWAMNIPSITIFGPTPISRVYITDINKVVKSPSKVNPYKLNKEDYSIKEIDSYEICSIARELL</sequence>
<dbReference type="GO" id="GO:0005886">
    <property type="term" value="C:plasma membrane"/>
    <property type="evidence" value="ECO:0007669"/>
    <property type="project" value="UniProtKB-SubCell"/>
</dbReference>
<organism evidence="14 15">
    <name type="scientific">Sulfurimonas lithotrophica</name>
    <dbReference type="NCBI Taxonomy" id="2590022"/>
    <lineage>
        <taxon>Bacteria</taxon>
        <taxon>Pseudomonadati</taxon>
        <taxon>Campylobacterota</taxon>
        <taxon>Epsilonproteobacteria</taxon>
        <taxon>Campylobacterales</taxon>
        <taxon>Sulfurimonadaceae</taxon>
        <taxon>Sulfurimonas</taxon>
    </lineage>
</organism>
<evidence type="ECO:0000256" key="12">
    <source>
        <dbReference type="ARBA" id="ARBA00044330"/>
    </source>
</evidence>
<evidence type="ECO:0000256" key="3">
    <source>
        <dbReference type="ARBA" id="ARBA00022475"/>
    </source>
</evidence>
<evidence type="ECO:0000313" key="15">
    <source>
        <dbReference type="Proteomes" id="UP000326944"/>
    </source>
</evidence>
<dbReference type="Gene3D" id="3.40.50.2000">
    <property type="entry name" value="Glycogen Phosphorylase B"/>
    <property type="match status" value="2"/>
</dbReference>
<evidence type="ECO:0000313" key="14">
    <source>
        <dbReference type="EMBL" id="QFR48670.1"/>
    </source>
</evidence>
<evidence type="ECO:0000256" key="9">
    <source>
        <dbReference type="ARBA" id="ARBA00043995"/>
    </source>
</evidence>
<proteinExistence type="inferred from homology"/>
<dbReference type="EC" id="2.4.99.23" evidence="10"/>
<evidence type="ECO:0000256" key="8">
    <source>
        <dbReference type="ARBA" id="ARBA00023136"/>
    </source>
</evidence>
<keyword evidence="15" id="KW-1185">Reference proteome</keyword>
<accession>A0A5P8NZ37</accession>
<dbReference type="InterPro" id="IPR051199">
    <property type="entry name" value="LPS_LOS_Heptosyltrfase"/>
</dbReference>
<evidence type="ECO:0000256" key="10">
    <source>
        <dbReference type="ARBA" id="ARBA00044041"/>
    </source>
</evidence>
<evidence type="ECO:0000256" key="11">
    <source>
        <dbReference type="ARBA" id="ARBA00044190"/>
    </source>
</evidence>
<dbReference type="CDD" id="cd03789">
    <property type="entry name" value="GT9_LPS_heptosyltransferase"/>
    <property type="match status" value="1"/>
</dbReference>
<evidence type="ECO:0000256" key="5">
    <source>
        <dbReference type="ARBA" id="ARBA00022676"/>
    </source>
</evidence>
<protein>
    <recommendedName>
        <fullName evidence="11">Lipopolysaccharide heptosyltransferase 1</fullName>
        <ecNumber evidence="10">2.4.99.23</ecNumber>
    </recommendedName>
    <alternativeName>
        <fullName evidence="12">ADP-heptose:lipopolysaccharide heptosyltransferase I</fullName>
    </alternativeName>
</protein>
<evidence type="ECO:0000256" key="6">
    <source>
        <dbReference type="ARBA" id="ARBA00022679"/>
    </source>
</evidence>
<dbReference type="OrthoDB" id="9760688at2"/>
<dbReference type="AlphaFoldDB" id="A0A5P8NZ37"/>